<evidence type="ECO:0008006" key="3">
    <source>
        <dbReference type="Google" id="ProtNLM"/>
    </source>
</evidence>
<protein>
    <recommendedName>
        <fullName evidence="3">AlgX/AlgJ SGNH hydrolase-like domain-containing protein</fullName>
    </recommendedName>
</protein>
<proteinExistence type="predicted"/>
<dbReference type="RefSeq" id="WP_150039490.1">
    <property type="nucleotide sequence ID" value="NZ_OW485601.1"/>
</dbReference>
<evidence type="ECO:0000313" key="1">
    <source>
        <dbReference type="EMBL" id="KAA5613379.1"/>
    </source>
</evidence>
<dbReference type="EMBL" id="VWPK01000006">
    <property type="protein sequence ID" value="KAA5613379.1"/>
    <property type="molecule type" value="Genomic_DNA"/>
</dbReference>
<dbReference type="AlphaFoldDB" id="A0A5M6IZI7"/>
<comment type="caution">
    <text evidence="1">The sequence shown here is derived from an EMBL/GenBank/DDBJ whole genome shotgun (WGS) entry which is preliminary data.</text>
</comment>
<sequence>MIHGAIDYAGMNGRSVTLSGWARHVGSEGARPVDKFTLAGRDDIAINTTDRDINGTPGCGFRLVLPSVEDLAALWWGGLSLNAEAAGEVLTLRFWDRREETVLEIITLHLVGRLKGKVDLATLQDAQNAKRAREAIRSFLDTTSTTQAQESIIVQRGATSHDSEVTIGRDGFLFLVGGSNNVLSQYTNSEDSPTTKRWLTTIRARQDYCATRGIQFFQMIIPEKQSIMPEFFPTRLETPTKLLTAITHDLKSEPFFIDCWSILRDLIIKRGIHPFRKVDSHLSYFGAEEIIRKFCEKIGLQKDIFCKNFFEQSRSGDLGKKFFQGDMLEHQLAPAEDWEFALDTPELTYIDTPKQGHGDTVMEWRARCPLSPQTLLIFGNSMFERGGAPEGLSWWMSRIFARTRFVWSGNMQEKHIEEFSPGMIICQTVERFCLSVPQK</sequence>
<dbReference type="Proteomes" id="UP000325255">
    <property type="component" value="Unassembled WGS sequence"/>
</dbReference>
<name>A0A5M6IZI7_9PROT</name>
<reference evidence="1 2" key="1">
    <citation type="submission" date="2019-09" db="EMBL/GenBank/DDBJ databases">
        <title>Genome sequence of Rhodovastum atsumiense, a diverse member of the Acetobacteraceae family of non-sulfur purple photosynthetic bacteria.</title>
        <authorList>
            <person name="Meyer T."/>
            <person name="Kyndt J."/>
        </authorList>
    </citation>
    <scope>NUCLEOTIDE SEQUENCE [LARGE SCALE GENOMIC DNA]</scope>
    <source>
        <strain evidence="1 2">DSM 21279</strain>
    </source>
</reference>
<accession>A0A5M6IZI7</accession>
<gene>
    <name evidence="1" type="ORF">F1189_04775</name>
</gene>
<dbReference type="OrthoDB" id="175771at2"/>
<evidence type="ECO:0000313" key="2">
    <source>
        <dbReference type="Proteomes" id="UP000325255"/>
    </source>
</evidence>
<keyword evidence="2" id="KW-1185">Reference proteome</keyword>
<organism evidence="1 2">
    <name type="scientific">Rhodovastum atsumiense</name>
    <dbReference type="NCBI Taxonomy" id="504468"/>
    <lineage>
        <taxon>Bacteria</taxon>
        <taxon>Pseudomonadati</taxon>
        <taxon>Pseudomonadota</taxon>
        <taxon>Alphaproteobacteria</taxon>
        <taxon>Acetobacterales</taxon>
        <taxon>Acetobacteraceae</taxon>
        <taxon>Rhodovastum</taxon>
    </lineage>
</organism>